<reference evidence="2 3" key="1">
    <citation type="submission" date="2023-07" db="EMBL/GenBank/DDBJ databases">
        <title>Genomic Encyclopedia of Type Strains, Phase IV (KMG-IV): sequencing the most valuable type-strain genomes for metagenomic binning, comparative biology and taxonomic classification.</title>
        <authorList>
            <person name="Goeker M."/>
        </authorList>
    </citation>
    <scope>NUCLEOTIDE SEQUENCE [LARGE SCALE GENOMIC DNA]</scope>
    <source>
        <strain evidence="2 3">DSM 12751</strain>
    </source>
</reference>
<dbReference type="RefSeq" id="WP_307397773.1">
    <property type="nucleotide sequence ID" value="NZ_BAAADK010000020.1"/>
</dbReference>
<evidence type="ECO:0000313" key="3">
    <source>
        <dbReference type="Proteomes" id="UP001235840"/>
    </source>
</evidence>
<dbReference type="EMBL" id="JAUSTY010000025">
    <property type="protein sequence ID" value="MDQ0168209.1"/>
    <property type="molecule type" value="Genomic_DNA"/>
</dbReference>
<comment type="caution">
    <text evidence="2">The sequence shown here is derived from an EMBL/GenBank/DDBJ whole genome shotgun (WGS) entry which is preliminary data.</text>
</comment>
<feature type="domain" description="DUF5659" evidence="1">
    <location>
        <begin position="11"/>
        <end position="61"/>
    </location>
</feature>
<dbReference type="InterPro" id="IPR043718">
    <property type="entry name" value="DUF5659"/>
</dbReference>
<proteinExistence type="predicted"/>
<gene>
    <name evidence="2" type="ORF">J2S11_004161</name>
</gene>
<sequence>MNQSIEQPFLTYIVRSQRLAGFLMMQGFKLHALKESDCGSGRNVFFFTKSQDLLNRIEDYRKLK</sequence>
<keyword evidence="3" id="KW-1185">Reference proteome</keyword>
<accession>A0ABT9W4N6</accession>
<evidence type="ECO:0000259" key="1">
    <source>
        <dbReference type="Pfam" id="PF18903"/>
    </source>
</evidence>
<dbReference type="Proteomes" id="UP001235840">
    <property type="component" value="Unassembled WGS sequence"/>
</dbReference>
<name>A0ABT9W4N6_9BACI</name>
<evidence type="ECO:0000313" key="2">
    <source>
        <dbReference type="EMBL" id="MDQ0168209.1"/>
    </source>
</evidence>
<protein>
    <recommendedName>
        <fullName evidence="1">DUF5659 domain-containing protein</fullName>
    </recommendedName>
</protein>
<dbReference type="Pfam" id="PF18903">
    <property type="entry name" value="DUF5659"/>
    <property type="match status" value="1"/>
</dbReference>
<organism evidence="2 3">
    <name type="scientific">Caldalkalibacillus horti</name>
    <dbReference type="NCBI Taxonomy" id="77523"/>
    <lineage>
        <taxon>Bacteria</taxon>
        <taxon>Bacillati</taxon>
        <taxon>Bacillota</taxon>
        <taxon>Bacilli</taxon>
        <taxon>Bacillales</taxon>
        <taxon>Bacillaceae</taxon>
        <taxon>Caldalkalibacillus</taxon>
    </lineage>
</organism>